<accession>A0AAV3M8D0</accession>
<dbReference type="Proteomes" id="UP000022311">
    <property type="component" value="Unassembled WGS sequence"/>
</dbReference>
<name>A0AAV3M8D0_9GAMM</name>
<comment type="caution">
    <text evidence="1">The sequence shown here is derived from an EMBL/GenBank/DDBJ whole genome shotgun (WGS) entry which is preliminary data.</text>
</comment>
<proteinExistence type="predicted"/>
<evidence type="ECO:0000313" key="2">
    <source>
        <dbReference type="Proteomes" id="UP000022311"/>
    </source>
</evidence>
<dbReference type="EMBL" id="JALD01000028">
    <property type="protein sequence ID" value="EUD12093.1"/>
    <property type="molecule type" value="Genomic_DNA"/>
</dbReference>
<evidence type="ECO:0008006" key="3">
    <source>
        <dbReference type="Google" id="ProtNLM"/>
    </source>
</evidence>
<protein>
    <recommendedName>
        <fullName evidence="3">Transcriptional regulator</fullName>
    </recommendedName>
</protein>
<organism evidence="1 2">
    <name type="scientific">Providencia alcalifaciens 205/92</name>
    <dbReference type="NCBI Taxonomy" id="1256988"/>
    <lineage>
        <taxon>Bacteria</taxon>
        <taxon>Pseudomonadati</taxon>
        <taxon>Pseudomonadota</taxon>
        <taxon>Gammaproteobacteria</taxon>
        <taxon>Enterobacterales</taxon>
        <taxon>Morganellaceae</taxon>
        <taxon>Providencia</taxon>
    </lineage>
</organism>
<reference evidence="1 2" key="1">
    <citation type="submission" date="2014-01" db="EMBL/GenBank/DDBJ databases">
        <authorList>
            <person name="Durkin A.S."/>
            <person name="McCorrison J."/>
            <person name="Torralba M."/>
            <person name="Gillis M."/>
            <person name="Haft D.H."/>
            <person name="Methe B."/>
            <person name="Sutton G."/>
            <person name="Nelson K.E."/>
        </authorList>
    </citation>
    <scope>NUCLEOTIDE SEQUENCE [LARGE SCALE GENOMIC DNA]</scope>
    <source>
        <strain evidence="1 2">205/92</strain>
    </source>
</reference>
<dbReference type="AlphaFoldDB" id="A0AAV3M8D0"/>
<sequence>MTQQGERAIDVINAVSGFEYFTAKKATSLTGMSRSYVSFILGLMHKFGAITVVGKIGGTVKYQVSRNAIQIIENNFTEIFKQSHCVRGNEPLGTGMVIVDRANVKGMGNPSLRKLDTLLSGVRV</sequence>
<evidence type="ECO:0000313" key="1">
    <source>
        <dbReference type="EMBL" id="EUD12093.1"/>
    </source>
</evidence>
<gene>
    <name evidence="1" type="ORF">HMPREF1563_1577</name>
</gene>
<dbReference type="RefSeq" id="WP_036960742.1">
    <property type="nucleotide sequence ID" value="NZ_JALD01000028.1"/>
</dbReference>